<gene>
    <name evidence="2" type="ORF">AVEN_44788_1</name>
</gene>
<comment type="caution">
    <text evidence="2">The sequence shown here is derived from an EMBL/GenBank/DDBJ whole genome shotgun (WGS) entry which is preliminary data.</text>
</comment>
<reference evidence="2 3" key="1">
    <citation type="journal article" date="2019" name="Sci. Rep.">
        <title>Orb-weaving spider Araneus ventricosus genome elucidates the spidroin gene catalogue.</title>
        <authorList>
            <person name="Kono N."/>
            <person name="Nakamura H."/>
            <person name="Ohtoshi R."/>
            <person name="Moran D.A.P."/>
            <person name="Shinohara A."/>
            <person name="Yoshida Y."/>
            <person name="Fujiwara M."/>
            <person name="Mori M."/>
            <person name="Tomita M."/>
            <person name="Arakawa K."/>
        </authorList>
    </citation>
    <scope>NUCLEOTIDE SEQUENCE [LARGE SCALE GENOMIC DNA]</scope>
</reference>
<dbReference type="Pfam" id="PF14529">
    <property type="entry name" value="Exo_endo_phos_2"/>
    <property type="match status" value="1"/>
</dbReference>
<feature type="domain" description="Endonuclease/exonuclease/phosphatase" evidence="1">
    <location>
        <begin position="6"/>
        <end position="87"/>
    </location>
</feature>
<dbReference type="EMBL" id="BGPR01177996">
    <property type="protein sequence ID" value="GBM53229.1"/>
    <property type="molecule type" value="Genomic_DNA"/>
</dbReference>
<evidence type="ECO:0000259" key="1">
    <source>
        <dbReference type="Pfam" id="PF14529"/>
    </source>
</evidence>
<dbReference type="SUPFAM" id="SSF56219">
    <property type="entry name" value="DNase I-like"/>
    <property type="match status" value="1"/>
</dbReference>
<keyword evidence="3" id="KW-1185">Reference proteome</keyword>
<protein>
    <recommendedName>
        <fullName evidence="1">Endonuclease/exonuclease/phosphatase domain-containing protein</fullName>
    </recommendedName>
</protein>
<sequence>MQLADPCIFGGDINAHNTAWGSIKTTTRGKKLKTFANITGLDIIAPPTPTRYGKHSDSFIDLAVTKNFLYPYNITSVPELGSDRNPVILNFLNYNTPKPDKVFKTNWTKFSNELNNLSNYPIIDINTNNDLDTQINHLTDEINNAFHNNSKEVNPNIANSNSELRNIFALCNKTKRDWQATRNPVHRRKL</sequence>
<evidence type="ECO:0000313" key="3">
    <source>
        <dbReference type="Proteomes" id="UP000499080"/>
    </source>
</evidence>
<evidence type="ECO:0000313" key="2">
    <source>
        <dbReference type="EMBL" id="GBM53229.1"/>
    </source>
</evidence>
<organism evidence="2 3">
    <name type="scientific">Araneus ventricosus</name>
    <name type="common">Orbweaver spider</name>
    <name type="synonym">Epeira ventricosa</name>
    <dbReference type="NCBI Taxonomy" id="182803"/>
    <lineage>
        <taxon>Eukaryota</taxon>
        <taxon>Metazoa</taxon>
        <taxon>Ecdysozoa</taxon>
        <taxon>Arthropoda</taxon>
        <taxon>Chelicerata</taxon>
        <taxon>Arachnida</taxon>
        <taxon>Araneae</taxon>
        <taxon>Araneomorphae</taxon>
        <taxon>Entelegynae</taxon>
        <taxon>Araneoidea</taxon>
        <taxon>Araneidae</taxon>
        <taxon>Araneus</taxon>
    </lineage>
</organism>
<dbReference type="InterPro" id="IPR005135">
    <property type="entry name" value="Endo/exonuclease/phosphatase"/>
</dbReference>
<dbReference type="Gene3D" id="3.60.10.10">
    <property type="entry name" value="Endonuclease/exonuclease/phosphatase"/>
    <property type="match status" value="1"/>
</dbReference>
<dbReference type="Proteomes" id="UP000499080">
    <property type="component" value="Unassembled WGS sequence"/>
</dbReference>
<dbReference type="AlphaFoldDB" id="A0A4Y2GKF6"/>
<name>A0A4Y2GKF6_ARAVE</name>
<dbReference type="InterPro" id="IPR036691">
    <property type="entry name" value="Endo/exonu/phosph_ase_sf"/>
</dbReference>
<dbReference type="OrthoDB" id="410155at2759"/>
<dbReference type="GO" id="GO:0003824">
    <property type="term" value="F:catalytic activity"/>
    <property type="evidence" value="ECO:0007669"/>
    <property type="project" value="InterPro"/>
</dbReference>
<accession>A0A4Y2GKF6</accession>
<proteinExistence type="predicted"/>